<dbReference type="Pfam" id="PF06094">
    <property type="entry name" value="GGACT"/>
    <property type="match status" value="1"/>
</dbReference>
<keyword evidence="3" id="KW-1185">Reference proteome</keyword>
<dbReference type="InterPro" id="IPR036568">
    <property type="entry name" value="GGCT-like_sf"/>
</dbReference>
<protein>
    <submittedName>
        <fullName evidence="2">Gamma-glutamylcyclotransferase family protein</fullName>
    </submittedName>
</protein>
<organism evidence="2 3">
    <name type="scientific">Lysobacter stagni</name>
    <dbReference type="NCBI Taxonomy" id="3045172"/>
    <lineage>
        <taxon>Bacteria</taxon>
        <taxon>Pseudomonadati</taxon>
        <taxon>Pseudomonadota</taxon>
        <taxon>Gammaproteobacteria</taxon>
        <taxon>Lysobacterales</taxon>
        <taxon>Lysobacteraceae</taxon>
        <taxon>Lysobacter</taxon>
    </lineage>
</organism>
<evidence type="ECO:0000313" key="2">
    <source>
        <dbReference type="EMBL" id="MDI9238993.1"/>
    </source>
</evidence>
<sequence>MYRAAGWHEAETQWFYRSFAENVRNEPVFSYGTLQDAIVQQRLFGRTLDGGVADALPGYRMDWLEARDAAAVTASGIVRHPIVRASDDPADRVPGTVLRLSAAELAKADAYEAGDYRRVRVQLASGAEAWLYEEA</sequence>
<feature type="domain" description="Gamma-glutamylcyclotransferase AIG2-like" evidence="1">
    <location>
        <begin position="28"/>
        <end position="132"/>
    </location>
</feature>
<dbReference type="InterPro" id="IPR013024">
    <property type="entry name" value="GGCT-like"/>
</dbReference>
<gene>
    <name evidence="2" type="ORF">QLQ15_08705</name>
</gene>
<dbReference type="InterPro" id="IPR009288">
    <property type="entry name" value="AIG2-like_dom"/>
</dbReference>
<comment type="caution">
    <text evidence="2">The sequence shown here is derived from an EMBL/GenBank/DDBJ whole genome shotgun (WGS) entry which is preliminary data.</text>
</comment>
<dbReference type="EMBL" id="JASGBI010000001">
    <property type="protein sequence ID" value="MDI9238993.1"/>
    <property type="molecule type" value="Genomic_DNA"/>
</dbReference>
<evidence type="ECO:0000313" key="3">
    <source>
        <dbReference type="Proteomes" id="UP001321580"/>
    </source>
</evidence>
<dbReference type="CDD" id="cd06661">
    <property type="entry name" value="GGCT_like"/>
    <property type="match status" value="1"/>
</dbReference>
<accession>A0ABT6XFR2</accession>
<evidence type="ECO:0000259" key="1">
    <source>
        <dbReference type="Pfam" id="PF06094"/>
    </source>
</evidence>
<reference evidence="2 3" key="1">
    <citation type="submission" date="2023-05" db="EMBL/GenBank/DDBJ databases">
        <title>Lysobacter sp. strain LF1 Genome sequencing and assembly.</title>
        <authorList>
            <person name="Jung Y."/>
        </authorList>
    </citation>
    <scope>NUCLEOTIDE SEQUENCE [LARGE SCALE GENOMIC DNA]</scope>
    <source>
        <strain evidence="2 3">LF1</strain>
    </source>
</reference>
<dbReference type="Gene3D" id="3.10.490.10">
    <property type="entry name" value="Gamma-glutamyl cyclotransferase-like"/>
    <property type="match status" value="1"/>
</dbReference>
<dbReference type="Proteomes" id="UP001321580">
    <property type="component" value="Unassembled WGS sequence"/>
</dbReference>
<dbReference type="SUPFAM" id="SSF110857">
    <property type="entry name" value="Gamma-glutamyl cyclotransferase-like"/>
    <property type="match status" value="1"/>
</dbReference>
<proteinExistence type="predicted"/>
<name>A0ABT6XFR2_9GAMM</name>